<accession>A0A8T2N5G7</accession>
<reference evidence="1" key="1">
    <citation type="thesis" date="2021" institute="BYU ScholarsArchive" country="Provo, UT, USA">
        <title>Applications of and Algorithms for Genome Assembly and Genomic Analyses with an Emphasis on Marine Teleosts.</title>
        <authorList>
            <person name="Pickett B.D."/>
        </authorList>
    </citation>
    <scope>NUCLEOTIDE SEQUENCE</scope>
    <source>
        <strain evidence="1">HI-2016</strain>
    </source>
</reference>
<dbReference type="Proteomes" id="UP000824540">
    <property type="component" value="Unassembled WGS sequence"/>
</dbReference>
<organism evidence="1 2">
    <name type="scientific">Albula glossodonta</name>
    <name type="common">roundjaw bonefish</name>
    <dbReference type="NCBI Taxonomy" id="121402"/>
    <lineage>
        <taxon>Eukaryota</taxon>
        <taxon>Metazoa</taxon>
        <taxon>Chordata</taxon>
        <taxon>Craniata</taxon>
        <taxon>Vertebrata</taxon>
        <taxon>Euteleostomi</taxon>
        <taxon>Actinopterygii</taxon>
        <taxon>Neopterygii</taxon>
        <taxon>Teleostei</taxon>
        <taxon>Albuliformes</taxon>
        <taxon>Albulidae</taxon>
        <taxon>Albula</taxon>
    </lineage>
</organism>
<keyword evidence="2" id="KW-1185">Reference proteome</keyword>
<dbReference type="AlphaFoldDB" id="A0A8T2N5G7"/>
<name>A0A8T2N5G7_9TELE</name>
<evidence type="ECO:0000313" key="1">
    <source>
        <dbReference type="EMBL" id="KAG9334650.1"/>
    </source>
</evidence>
<evidence type="ECO:0000313" key="2">
    <source>
        <dbReference type="Proteomes" id="UP000824540"/>
    </source>
</evidence>
<sequence>MSSVKISIEDEQGEKFVDAETSLAALMACVQEWAETAEALLSHRSSRPRVAK</sequence>
<dbReference type="EMBL" id="JAFBMS010000143">
    <property type="protein sequence ID" value="KAG9334650.1"/>
    <property type="molecule type" value="Genomic_DNA"/>
</dbReference>
<protein>
    <submittedName>
        <fullName evidence="1">Uncharacterized protein</fullName>
    </submittedName>
</protein>
<proteinExistence type="predicted"/>
<comment type="caution">
    <text evidence="1">The sequence shown here is derived from an EMBL/GenBank/DDBJ whole genome shotgun (WGS) entry which is preliminary data.</text>
</comment>
<gene>
    <name evidence="1" type="ORF">JZ751_007367</name>
</gene>